<evidence type="ECO:0000256" key="1">
    <source>
        <dbReference type="SAM" id="MobiDB-lite"/>
    </source>
</evidence>
<feature type="chain" id="PRO_5046227194" evidence="2">
    <location>
        <begin position="26"/>
        <end position="99"/>
    </location>
</feature>
<evidence type="ECO:0000313" key="4">
    <source>
        <dbReference type="Proteomes" id="UP000748752"/>
    </source>
</evidence>
<feature type="region of interest" description="Disordered" evidence="1">
    <location>
        <begin position="49"/>
        <end position="99"/>
    </location>
</feature>
<protein>
    <submittedName>
        <fullName evidence="3">Uncharacterized protein</fullName>
    </submittedName>
</protein>
<keyword evidence="2" id="KW-0732">Signal</keyword>
<evidence type="ECO:0000256" key="2">
    <source>
        <dbReference type="SAM" id="SignalP"/>
    </source>
</evidence>
<organism evidence="3 4">
    <name type="scientific">Thiohalocapsa halophila</name>
    <dbReference type="NCBI Taxonomy" id="69359"/>
    <lineage>
        <taxon>Bacteria</taxon>
        <taxon>Pseudomonadati</taxon>
        <taxon>Pseudomonadota</taxon>
        <taxon>Gammaproteobacteria</taxon>
        <taxon>Chromatiales</taxon>
        <taxon>Chromatiaceae</taxon>
        <taxon>Thiohalocapsa</taxon>
    </lineage>
</organism>
<name>A0ABS1CQG6_9GAMM</name>
<dbReference type="EMBL" id="NRRV01000151">
    <property type="protein sequence ID" value="MBK1633943.1"/>
    <property type="molecule type" value="Genomic_DNA"/>
</dbReference>
<keyword evidence="4" id="KW-1185">Reference proteome</keyword>
<comment type="caution">
    <text evidence="3">The sequence shown here is derived from an EMBL/GenBank/DDBJ whole genome shotgun (WGS) entry which is preliminary data.</text>
</comment>
<accession>A0ABS1CQG6</accession>
<gene>
    <name evidence="3" type="ORF">CKO31_25090</name>
</gene>
<reference evidence="3 4" key="1">
    <citation type="journal article" date="2020" name="Microorganisms">
        <title>Osmotic Adaptation and Compatible Solute Biosynthesis of Phototrophic Bacteria as Revealed from Genome Analyses.</title>
        <authorList>
            <person name="Imhoff J.F."/>
            <person name="Rahn T."/>
            <person name="Kunzel S."/>
            <person name="Keller A."/>
            <person name="Neulinger S.C."/>
        </authorList>
    </citation>
    <scope>NUCLEOTIDE SEQUENCE [LARGE SCALE GENOMIC DNA]</scope>
    <source>
        <strain evidence="3 4">DSM 6210</strain>
    </source>
</reference>
<proteinExistence type="predicted"/>
<sequence>MEIAAMTKTLTIAALFFAASVAATAALHQQPMPPAQAMASEADTAAEVTRRGSRDLPVGTTTAAIDAGDQPRRGQRPDLATADSHLTAPAVDGERRGNR</sequence>
<evidence type="ECO:0000313" key="3">
    <source>
        <dbReference type="EMBL" id="MBK1633943.1"/>
    </source>
</evidence>
<dbReference type="Proteomes" id="UP000748752">
    <property type="component" value="Unassembled WGS sequence"/>
</dbReference>
<feature type="signal peptide" evidence="2">
    <location>
        <begin position="1"/>
        <end position="25"/>
    </location>
</feature>